<keyword evidence="1" id="KW-0812">Transmembrane</keyword>
<evidence type="ECO:0000313" key="2">
    <source>
        <dbReference type="EMBL" id="KAK3222277.1"/>
    </source>
</evidence>
<dbReference type="AlphaFoldDB" id="A0AAE0EBZ5"/>
<dbReference type="Proteomes" id="UP001281410">
    <property type="component" value="Unassembled WGS sequence"/>
</dbReference>
<reference evidence="2" key="1">
    <citation type="journal article" date="2023" name="Plant J.">
        <title>Genome sequences and population genomics provide insights into the demographic history, inbreeding, and mutation load of two 'living fossil' tree species of Dipteronia.</title>
        <authorList>
            <person name="Feng Y."/>
            <person name="Comes H.P."/>
            <person name="Chen J."/>
            <person name="Zhu S."/>
            <person name="Lu R."/>
            <person name="Zhang X."/>
            <person name="Li P."/>
            <person name="Qiu J."/>
            <person name="Olsen K.M."/>
            <person name="Qiu Y."/>
        </authorList>
    </citation>
    <scope>NUCLEOTIDE SEQUENCE</scope>
    <source>
        <strain evidence="2">NBL</strain>
    </source>
</reference>
<name>A0AAE0EBZ5_9ROSI</name>
<evidence type="ECO:0000256" key="1">
    <source>
        <dbReference type="SAM" id="Phobius"/>
    </source>
</evidence>
<sequence length="193" mass="22067">MILGLPTASANTDDILIWHFDKGGTYSVRSGYKVGWDLEGSGERPESNLHVILNCPKLKQVRSSVPFISAQNWGDRASALDFLLFYSKHLNKKDLELLCVILWRCWWRRNQLIHHAGARCDEDIVEWSGNFLAEWSKANERIPEQSTMIRRLVRILDGKVQRMACSKLIRMLLFAIPGTLSASVLLSIIMLEK</sequence>
<dbReference type="EMBL" id="JANJYJ010000003">
    <property type="protein sequence ID" value="KAK3222277.1"/>
    <property type="molecule type" value="Genomic_DNA"/>
</dbReference>
<gene>
    <name evidence="2" type="ORF">Dsin_009302</name>
</gene>
<organism evidence="2 3">
    <name type="scientific">Dipteronia sinensis</name>
    <dbReference type="NCBI Taxonomy" id="43782"/>
    <lineage>
        <taxon>Eukaryota</taxon>
        <taxon>Viridiplantae</taxon>
        <taxon>Streptophyta</taxon>
        <taxon>Embryophyta</taxon>
        <taxon>Tracheophyta</taxon>
        <taxon>Spermatophyta</taxon>
        <taxon>Magnoliopsida</taxon>
        <taxon>eudicotyledons</taxon>
        <taxon>Gunneridae</taxon>
        <taxon>Pentapetalae</taxon>
        <taxon>rosids</taxon>
        <taxon>malvids</taxon>
        <taxon>Sapindales</taxon>
        <taxon>Sapindaceae</taxon>
        <taxon>Hippocastanoideae</taxon>
        <taxon>Acereae</taxon>
        <taxon>Dipteronia</taxon>
    </lineage>
</organism>
<accession>A0AAE0EBZ5</accession>
<proteinExistence type="predicted"/>
<feature type="transmembrane region" description="Helical" evidence="1">
    <location>
        <begin position="171"/>
        <end position="191"/>
    </location>
</feature>
<comment type="caution">
    <text evidence="2">The sequence shown here is derived from an EMBL/GenBank/DDBJ whole genome shotgun (WGS) entry which is preliminary data.</text>
</comment>
<protein>
    <submittedName>
        <fullName evidence="2">Uncharacterized protein</fullName>
    </submittedName>
</protein>
<keyword evidence="1" id="KW-0472">Membrane</keyword>
<keyword evidence="1" id="KW-1133">Transmembrane helix</keyword>
<keyword evidence="3" id="KW-1185">Reference proteome</keyword>
<evidence type="ECO:0000313" key="3">
    <source>
        <dbReference type="Proteomes" id="UP001281410"/>
    </source>
</evidence>